<keyword evidence="1" id="KW-0614">Plasmid</keyword>
<proteinExistence type="predicted"/>
<sequence length="206" mass="22528">MRDLATSQQETTPLGRTAHVLMQTPDPAHQLADHIEAMRLATFRARLSPPEGPAGQWILDLGDEMAAPNRPQLLLNFFDPDSFGALWVAGELVPHAHERPFATRLLSGRYAQWLYHRDETGTLHIVEKMHVAAGQIYGLGSERIHLILMPAEGTLSLSIRGPARGPAGTAPQPPLPEDAAARIRERMLAALRDAPPAKAALLGIWD</sequence>
<protein>
    <submittedName>
        <fullName evidence="1">Uncharacterized protein</fullName>
    </submittedName>
</protein>
<organism evidence="1 2">
    <name type="scientific">Sinorhizobium sojae CCBAU 05684</name>
    <dbReference type="NCBI Taxonomy" id="716928"/>
    <lineage>
        <taxon>Bacteria</taxon>
        <taxon>Pseudomonadati</taxon>
        <taxon>Pseudomonadota</taxon>
        <taxon>Alphaproteobacteria</taxon>
        <taxon>Hyphomicrobiales</taxon>
        <taxon>Rhizobiaceae</taxon>
        <taxon>Sinorhizobium/Ensifer group</taxon>
        <taxon>Sinorhizobium</taxon>
    </lineage>
</organism>
<reference evidence="1 2" key="1">
    <citation type="submission" date="2017-08" db="EMBL/GenBank/DDBJ databases">
        <title>Multipartite genome sequences of Sinorhizobium species nodulating soybeans.</title>
        <authorList>
            <person name="Tian C.F."/>
        </authorList>
    </citation>
    <scope>NUCLEOTIDE SEQUENCE [LARGE SCALE GENOMIC DNA]</scope>
    <source>
        <strain evidence="1 2">CCBAU 05684</strain>
        <plasmid evidence="2">psj05684b</plasmid>
    </source>
</reference>
<evidence type="ECO:0000313" key="2">
    <source>
        <dbReference type="Proteomes" id="UP000217211"/>
    </source>
</evidence>
<evidence type="ECO:0000313" key="1">
    <source>
        <dbReference type="EMBL" id="ASY66533.1"/>
    </source>
</evidence>
<geneLocation type="plasmid" evidence="2">
    <name>psj05684b</name>
</geneLocation>
<dbReference type="KEGG" id="esj:SJ05684_b55510"/>
<dbReference type="AlphaFoldDB" id="A0A249PKS5"/>
<accession>A0A249PKS5</accession>
<dbReference type="STRING" id="716928.GCA_000261485_04901"/>
<keyword evidence="2" id="KW-1185">Reference proteome</keyword>
<dbReference type="EMBL" id="CP023068">
    <property type="protein sequence ID" value="ASY66533.1"/>
    <property type="molecule type" value="Genomic_DNA"/>
</dbReference>
<dbReference type="Proteomes" id="UP000217211">
    <property type="component" value="Plasmid pSJ05684b"/>
</dbReference>
<gene>
    <name evidence="1" type="ORF">SJ05684_b55510</name>
</gene>
<name>A0A249PKS5_9HYPH</name>